<dbReference type="InterPro" id="IPR006584">
    <property type="entry name" value="Cellulose-bd_IV"/>
</dbReference>
<evidence type="ECO:0000256" key="2">
    <source>
        <dbReference type="ARBA" id="ARBA00022729"/>
    </source>
</evidence>
<accession>A0A327VRJ4</accession>
<evidence type="ECO:0000256" key="1">
    <source>
        <dbReference type="ARBA" id="ARBA00005641"/>
    </source>
</evidence>
<evidence type="ECO:0000259" key="9">
    <source>
        <dbReference type="PROSITE" id="PS51175"/>
    </source>
</evidence>
<organism evidence="10 11">
    <name type="scientific">Chitinophaga dinghuensis</name>
    <dbReference type="NCBI Taxonomy" id="1539050"/>
    <lineage>
        <taxon>Bacteria</taxon>
        <taxon>Pseudomonadati</taxon>
        <taxon>Bacteroidota</taxon>
        <taxon>Chitinophagia</taxon>
        <taxon>Chitinophagales</taxon>
        <taxon>Chitinophagaceae</taxon>
        <taxon>Chitinophaga</taxon>
    </lineage>
</organism>
<keyword evidence="4" id="KW-0136">Cellulose degradation</keyword>
<feature type="domain" description="CBM6" evidence="9">
    <location>
        <begin position="453"/>
        <end position="583"/>
    </location>
</feature>
<keyword evidence="6 8" id="KW-0326">Glycosidase</keyword>
<keyword evidence="2" id="KW-0732">Signal</keyword>
<dbReference type="GO" id="GO:0009986">
    <property type="term" value="C:cell surface"/>
    <property type="evidence" value="ECO:0007669"/>
    <property type="project" value="TreeGrafter"/>
</dbReference>
<comment type="similarity">
    <text evidence="1 8">Belongs to the glycosyl hydrolase 5 (cellulase A) family.</text>
</comment>
<dbReference type="InterPro" id="IPR050386">
    <property type="entry name" value="Glycosyl_hydrolase_5"/>
</dbReference>
<evidence type="ECO:0000256" key="7">
    <source>
        <dbReference type="ARBA" id="ARBA00023326"/>
    </source>
</evidence>
<evidence type="ECO:0000256" key="8">
    <source>
        <dbReference type="RuleBase" id="RU361153"/>
    </source>
</evidence>
<dbReference type="Proteomes" id="UP000249819">
    <property type="component" value="Unassembled WGS sequence"/>
</dbReference>
<gene>
    <name evidence="10" type="ORF">CLV59_108220</name>
</gene>
<evidence type="ECO:0000256" key="3">
    <source>
        <dbReference type="ARBA" id="ARBA00022801"/>
    </source>
</evidence>
<dbReference type="Gene3D" id="2.60.120.260">
    <property type="entry name" value="Galactose-binding domain-like"/>
    <property type="match status" value="1"/>
</dbReference>
<dbReference type="GO" id="GO:0030245">
    <property type="term" value="P:cellulose catabolic process"/>
    <property type="evidence" value="ECO:0007669"/>
    <property type="project" value="UniProtKB-KW"/>
</dbReference>
<dbReference type="SMART" id="SM00606">
    <property type="entry name" value="CBD_IV"/>
    <property type="match status" value="1"/>
</dbReference>
<evidence type="ECO:0000313" key="11">
    <source>
        <dbReference type="Proteomes" id="UP000249819"/>
    </source>
</evidence>
<dbReference type="Pfam" id="PF00150">
    <property type="entry name" value="Cellulase"/>
    <property type="match status" value="1"/>
</dbReference>
<keyword evidence="11" id="KW-1185">Reference proteome</keyword>
<name>A0A327VRJ4_9BACT</name>
<proteinExistence type="inferred from homology"/>
<dbReference type="SUPFAM" id="SSF51445">
    <property type="entry name" value="(Trans)glycosidases"/>
    <property type="match status" value="1"/>
</dbReference>
<keyword evidence="7" id="KW-0624">Polysaccharide degradation</keyword>
<dbReference type="CDD" id="cd04080">
    <property type="entry name" value="CBM6_cellulase-like"/>
    <property type="match status" value="1"/>
</dbReference>
<keyword evidence="5" id="KW-0119">Carbohydrate metabolism</keyword>
<sequence length="585" mass="66055">MRFHGYDTSWSRRWVVLSIIFLGFGMLANGQGYLKAKGPIIVNEKNEKVILRGMGLGGWMLQEGYMFRLGNIGQQYKIRAKIQDLVGPERTETIYQSWINSHTRKADMDSLAKWGFNSVRLPMHYQLYTLAVEDEPVAGQQTWKEEGFALTDSLLAWCKANRMYLILDLHATPGGQGHDLPISDRHPERPSLWESEANRQKTIALWRKLAERYANEPWIGGYDIINEPNWGFEDPADKIGNKEKTNAPLKKLMQDITAAIREVDKKHIIIIEGNAFGNNYNGILPAWDDNMVLSFHKYGNFPDRASIAKFLELRAQYNVPLWMGESGENSNNWYQQVISLVESNDIGWAWWQQKKIGINQPMEMKVAPGYQAILDYWNGKAPAPGANEAYQSLLDWVSATRAENTVVHPDVIDAMFRQIHSTAAIPFKQHVITNSTSIAAVDYDLGRNGYAYNDLDTASYHYTPGVNTRGNRGGAYRNDGTDIRKADGEYEVFSIEDGEWLQYTVEVPKAGNYQIGIKAAKDSGDAVCSILVNGRKATADVAVPATEGWQQVAMGQVKLTKGTHRIRIYFNKGGCLLQQLTFKKV</sequence>
<evidence type="ECO:0000313" key="10">
    <source>
        <dbReference type="EMBL" id="RAJ76699.1"/>
    </source>
</evidence>
<dbReference type="GO" id="GO:0005576">
    <property type="term" value="C:extracellular region"/>
    <property type="evidence" value="ECO:0007669"/>
    <property type="project" value="TreeGrafter"/>
</dbReference>
<protein>
    <submittedName>
        <fullName evidence="10">Carbohydrate binding protein with CBM6 domain</fullName>
    </submittedName>
</protein>
<dbReference type="Pfam" id="PF03422">
    <property type="entry name" value="CBM_6"/>
    <property type="match status" value="1"/>
</dbReference>
<dbReference type="InterPro" id="IPR008979">
    <property type="entry name" value="Galactose-bd-like_sf"/>
</dbReference>
<dbReference type="RefSeq" id="WP_245950932.1">
    <property type="nucleotide sequence ID" value="NZ_QLMA01000008.1"/>
</dbReference>
<dbReference type="GO" id="GO:0030246">
    <property type="term" value="F:carbohydrate binding"/>
    <property type="evidence" value="ECO:0007669"/>
    <property type="project" value="InterPro"/>
</dbReference>
<evidence type="ECO:0000256" key="6">
    <source>
        <dbReference type="ARBA" id="ARBA00023295"/>
    </source>
</evidence>
<dbReference type="InterPro" id="IPR005084">
    <property type="entry name" value="CBM6"/>
</dbReference>
<dbReference type="AlphaFoldDB" id="A0A327VRJ4"/>
<dbReference type="SUPFAM" id="SSF49785">
    <property type="entry name" value="Galactose-binding domain-like"/>
    <property type="match status" value="1"/>
</dbReference>
<keyword evidence="3 8" id="KW-0378">Hydrolase</keyword>
<dbReference type="GO" id="GO:0008422">
    <property type="term" value="F:beta-glucosidase activity"/>
    <property type="evidence" value="ECO:0007669"/>
    <property type="project" value="TreeGrafter"/>
</dbReference>
<dbReference type="InterPro" id="IPR001547">
    <property type="entry name" value="Glyco_hydro_5"/>
</dbReference>
<reference evidence="10 11" key="1">
    <citation type="submission" date="2018-06" db="EMBL/GenBank/DDBJ databases">
        <title>Genomic Encyclopedia of Archaeal and Bacterial Type Strains, Phase II (KMG-II): from individual species to whole genera.</title>
        <authorList>
            <person name="Goeker M."/>
        </authorList>
    </citation>
    <scope>NUCLEOTIDE SEQUENCE [LARGE SCALE GENOMIC DNA]</scope>
    <source>
        <strain evidence="10 11">DSM 29821</strain>
    </source>
</reference>
<dbReference type="PROSITE" id="PS51175">
    <property type="entry name" value="CBM6"/>
    <property type="match status" value="1"/>
</dbReference>
<evidence type="ECO:0000256" key="4">
    <source>
        <dbReference type="ARBA" id="ARBA00023001"/>
    </source>
</evidence>
<comment type="caution">
    <text evidence="10">The sequence shown here is derived from an EMBL/GenBank/DDBJ whole genome shotgun (WGS) entry which is preliminary data.</text>
</comment>
<evidence type="ECO:0000256" key="5">
    <source>
        <dbReference type="ARBA" id="ARBA00023277"/>
    </source>
</evidence>
<dbReference type="InterPro" id="IPR017853">
    <property type="entry name" value="GH"/>
</dbReference>
<dbReference type="Gene3D" id="3.20.20.80">
    <property type="entry name" value="Glycosidases"/>
    <property type="match status" value="1"/>
</dbReference>
<dbReference type="PANTHER" id="PTHR31297:SF41">
    <property type="entry name" value="ENDOGLUCANASE, PUTATIVE (AFU_ORTHOLOGUE AFUA_5G01830)-RELATED"/>
    <property type="match status" value="1"/>
</dbReference>
<dbReference type="PANTHER" id="PTHR31297">
    <property type="entry name" value="GLUCAN ENDO-1,6-BETA-GLUCOSIDASE B"/>
    <property type="match status" value="1"/>
</dbReference>
<dbReference type="EMBL" id="QLMA01000008">
    <property type="protein sequence ID" value="RAJ76699.1"/>
    <property type="molecule type" value="Genomic_DNA"/>
</dbReference>